<name>A0AAN5C958_9BILA</name>
<dbReference type="Pfam" id="PF02995">
    <property type="entry name" value="DUF229"/>
    <property type="match status" value="1"/>
</dbReference>
<protein>
    <submittedName>
        <fullName evidence="2">Uncharacterized protein</fullName>
    </submittedName>
</protein>
<evidence type="ECO:0000313" key="2">
    <source>
        <dbReference type="EMBL" id="GMR34457.1"/>
    </source>
</evidence>
<accession>A0AAN5C958</accession>
<dbReference type="PANTHER" id="PTHR10974">
    <property type="entry name" value="FI08016P-RELATED"/>
    <property type="match status" value="1"/>
</dbReference>
<dbReference type="AlphaFoldDB" id="A0AAN5C958"/>
<keyword evidence="1" id="KW-0812">Transmembrane</keyword>
<dbReference type="GO" id="GO:0005615">
    <property type="term" value="C:extracellular space"/>
    <property type="evidence" value="ECO:0007669"/>
    <property type="project" value="TreeGrafter"/>
</dbReference>
<reference evidence="3" key="1">
    <citation type="submission" date="2022-10" db="EMBL/GenBank/DDBJ databases">
        <title>Genome assembly of Pristionchus species.</title>
        <authorList>
            <person name="Yoshida K."/>
            <person name="Sommer R.J."/>
        </authorList>
    </citation>
    <scope>NUCLEOTIDE SEQUENCE [LARGE SCALE GENOMIC DNA]</scope>
    <source>
        <strain evidence="3">RS5460</strain>
    </source>
</reference>
<evidence type="ECO:0000256" key="1">
    <source>
        <dbReference type="SAM" id="Phobius"/>
    </source>
</evidence>
<sequence>SHPLFRLSDYSVCLFTHSCLSTNARDVMKREKREACNSKLWLCIASLICCCVYFAYYQALTIEVSSAVDLAISFDRDDVPSSLYGVCPLSRAADSHPITDFKRRNCTKSLPLTYLDKKGRIVVNKTVDEKIRKSCYARALNDRTSWPWTWLKAIAVFFIRNNKLFWYNSDEVDKIEDDLVEVECLGYNNFHGRVRRSEKIPIRFNASSDLFIIHVRSFRSNVFTPHTTRFLEEALSAVHFHNYQSLGDDYADFGAILAGGLATPLSREWMGRREVPTNLPRSYYDDPCFATRTSTFLPRVFQQEGYATLIADENNIQESGFERGCGWEPSNLYTPVLHRFPPKPGCSYASRVLEYFERFVEVYDASAKFVVLRILHDDSVVDEELLSFFKRLKKRLDKAYVFFIADVPGSTNPSPITTPTQNLWISLPKALRDALAMANLLANQHVLTHSFDVHETLRARARMIHGSSVCGIVSSFYVISRDTRSV</sequence>
<feature type="non-terminal residue" evidence="2">
    <location>
        <position position="486"/>
    </location>
</feature>
<dbReference type="EMBL" id="BTRK01000002">
    <property type="protein sequence ID" value="GMR34457.1"/>
    <property type="molecule type" value="Genomic_DNA"/>
</dbReference>
<keyword evidence="3" id="KW-1185">Reference proteome</keyword>
<proteinExistence type="predicted"/>
<keyword evidence="1" id="KW-0472">Membrane</keyword>
<dbReference type="Proteomes" id="UP001328107">
    <property type="component" value="Unassembled WGS sequence"/>
</dbReference>
<comment type="caution">
    <text evidence="2">The sequence shown here is derived from an EMBL/GenBank/DDBJ whole genome shotgun (WGS) entry which is preliminary data.</text>
</comment>
<dbReference type="InterPro" id="IPR004245">
    <property type="entry name" value="DUF229"/>
</dbReference>
<dbReference type="PANTHER" id="PTHR10974:SF75">
    <property type="entry name" value="SULFATASE DOMAIN-CONTAINING PROTEIN"/>
    <property type="match status" value="1"/>
</dbReference>
<gene>
    <name evidence="2" type="ORF">PMAYCL1PPCAC_04652</name>
</gene>
<feature type="non-terminal residue" evidence="2">
    <location>
        <position position="1"/>
    </location>
</feature>
<organism evidence="2 3">
    <name type="scientific">Pristionchus mayeri</name>
    <dbReference type="NCBI Taxonomy" id="1317129"/>
    <lineage>
        <taxon>Eukaryota</taxon>
        <taxon>Metazoa</taxon>
        <taxon>Ecdysozoa</taxon>
        <taxon>Nematoda</taxon>
        <taxon>Chromadorea</taxon>
        <taxon>Rhabditida</taxon>
        <taxon>Rhabditina</taxon>
        <taxon>Diplogasteromorpha</taxon>
        <taxon>Diplogasteroidea</taxon>
        <taxon>Neodiplogasteridae</taxon>
        <taxon>Pristionchus</taxon>
    </lineage>
</organism>
<evidence type="ECO:0000313" key="3">
    <source>
        <dbReference type="Proteomes" id="UP001328107"/>
    </source>
</evidence>
<keyword evidence="1" id="KW-1133">Transmembrane helix</keyword>
<feature type="transmembrane region" description="Helical" evidence="1">
    <location>
        <begin position="40"/>
        <end position="57"/>
    </location>
</feature>